<organism evidence="1 2">
    <name type="scientific">Nitrosomonas communis</name>
    <dbReference type="NCBI Taxonomy" id="44574"/>
    <lineage>
        <taxon>Bacteria</taxon>
        <taxon>Pseudomonadati</taxon>
        <taxon>Pseudomonadota</taxon>
        <taxon>Betaproteobacteria</taxon>
        <taxon>Nitrosomonadales</taxon>
        <taxon>Nitrosomonadaceae</taxon>
        <taxon>Nitrosomonas</taxon>
    </lineage>
</organism>
<proteinExistence type="predicted"/>
<dbReference type="AlphaFoldDB" id="A0A1I4NXL1"/>
<sequence length="83" mass="9353">MLFEMPKLTLSQRSVWLAQVNQLAATNHKVLAYLRWDIGEFWAGVEPDQNGLFAGLLACEDPIRPGVINATHQCCEASIRVIW</sequence>
<name>A0A1I4NXL1_9PROT</name>
<gene>
    <name evidence="1" type="ORF">SAMN05421863_10174</name>
</gene>
<dbReference type="Proteomes" id="UP000183287">
    <property type="component" value="Unassembled WGS sequence"/>
</dbReference>
<reference evidence="2" key="1">
    <citation type="submission" date="2016-10" db="EMBL/GenBank/DDBJ databases">
        <authorList>
            <person name="Varghese N."/>
            <person name="Submissions S."/>
        </authorList>
    </citation>
    <scope>NUCLEOTIDE SEQUENCE [LARGE SCALE GENOMIC DNA]</scope>
    <source>
        <strain evidence="2">Nm44</strain>
    </source>
</reference>
<keyword evidence="2" id="KW-1185">Reference proteome</keyword>
<evidence type="ECO:0000313" key="2">
    <source>
        <dbReference type="Proteomes" id="UP000183287"/>
    </source>
</evidence>
<evidence type="ECO:0000313" key="1">
    <source>
        <dbReference type="EMBL" id="SFM20199.1"/>
    </source>
</evidence>
<dbReference type="EMBL" id="FOUB01000017">
    <property type="protein sequence ID" value="SFM20199.1"/>
    <property type="molecule type" value="Genomic_DNA"/>
</dbReference>
<accession>A0A1I4NXL1</accession>
<protein>
    <submittedName>
        <fullName evidence="1">Ca2+-transporting ATPase</fullName>
    </submittedName>
</protein>